<dbReference type="SMART" id="SM00119">
    <property type="entry name" value="HECTc"/>
    <property type="match status" value="1"/>
</dbReference>
<comment type="catalytic activity">
    <reaction evidence="1">
        <text>S-ubiquitinyl-[E2 ubiquitin-conjugating enzyme]-L-cysteine + [acceptor protein]-L-lysine = [E2 ubiquitin-conjugating enzyme]-L-cysteine + N(6)-ubiquitinyl-[acceptor protein]-L-lysine.</text>
        <dbReference type="EC" id="2.3.2.26"/>
    </reaction>
</comment>
<dbReference type="Gene3D" id="3.30.2410.10">
    <property type="entry name" value="Hect, E3 ligase catalytic domain"/>
    <property type="match status" value="1"/>
</dbReference>
<gene>
    <name evidence="8" type="ORF">HERI1096_LOCUS29532</name>
</gene>
<evidence type="ECO:0000256" key="3">
    <source>
        <dbReference type="ARBA" id="ARBA00012485"/>
    </source>
</evidence>
<feature type="active site" description="Glycyl thioester intermediate" evidence="6">
    <location>
        <position position="245"/>
    </location>
</feature>
<protein>
    <recommendedName>
        <fullName evidence="3">HECT-type E3 ubiquitin transferase</fullName>
        <ecNumber evidence="3">2.3.2.26</ecNumber>
    </recommendedName>
</protein>
<dbReference type="AlphaFoldDB" id="A0A7S3BH37"/>
<dbReference type="Pfam" id="PF00632">
    <property type="entry name" value="HECT"/>
    <property type="match status" value="1"/>
</dbReference>
<reference evidence="8" key="1">
    <citation type="submission" date="2021-01" db="EMBL/GenBank/DDBJ databases">
        <authorList>
            <person name="Corre E."/>
            <person name="Pelletier E."/>
            <person name="Niang G."/>
            <person name="Scheremetjew M."/>
            <person name="Finn R."/>
            <person name="Kale V."/>
            <person name="Holt S."/>
            <person name="Cochrane G."/>
            <person name="Meng A."/>
            <person name="Brown T."/>
            <person name="Cohen L."/>
        </authorList>
    </citation>
    <scope>NUCLEOTIDE SEQUENCE</scope>
    <source>
        <strain evidence="8">CCMP281</strain>
    </source>
</reference>
<dbReference type="Gene3D" id="3.30.2160.10">
    <property type="entry name" value="Hect, E3 ligase catalytic domain"/>
    <property type="match status" value="1"/>
</dbReference>
<evidence type="ECO:0000256" key="4">
    <source>
        <dbReference type="ARBA" id="ARBA00022679"/>
    </source>
</evidence>
<evidence type="ECO:0000259" key="7">
    <source>
        <dbReference type="PROSITE" id="PS50237"/>
    </source>
</evidence>
<accession>A0A7S3BH37</accession>
<evidence type="ECO:0000256" key="2">
    <source>
        <dbReference type="ARBA" id="ARBA00004906"/>
    </source>
</evidence>
<dbReference type="InterPro" id="IPR050409">
    <property type="entry name" value="E3_ubiq-protein_ligase"/>
</dbReference>
<dbReference type="InterPro" id="IPR000569">
    <property type="entry name" value="HECT_dom"/>
</dbReference>
<comment type="pathway">
    <text evidence="2">Protein modification; protein ubiquitination.</text>
</comment>
<dbReference type="EC" id="2.3.2.26" evidence="3"/>
<organism evidence="8">
    <name type="scientific">Haptolina ericina</name>
    <dbReference type="NCBI Taxonomy" id="156174"/>
    <lineage>
        <taxon>Eukaryota</taxon>
        <taxon>Haptista</taxon>
        <taxon>Haptophyta</taxon>
        <taxon>Prymnesiophyceae</taxon>
        <taxon>Prymnesiales</taxon>
        <taxon>Prymnesiaceae</taxon>
        <taxon>Haptolina</taxon>
    </lineage>
</organism>
<dbReference type="EMBL" id="HBHX01053566">
    <property type="protein sequence ID" value="CAE0133128.1"/>
    <property type="molecule type" value="Transcribed_RNA"/>
</dbReference>
<name>A0A7S3BH37_9EUKA</name>
<keyword evidence="5 6" id="KW-0833">Ubl conjugation pathway</keyword>
<feature type="domain" description="HECT" evidence="7">
    <location>
        <begin position="80"/>
        <end position="278"/>
    </location>
</feature>
<sequence>MMEFFQGPQLKNTLGASFARFFIRLVQHNPPASLAELQAELGEESAPGRTDFRAAPEFLKHGLAESGMEGYTYVRSVGEAEVPLVEGGQGKEVTDENKGEWLEKLLWSEMVESCADAAKHFRKGFMDVVGFASTYDHVDDPEICRWTTPHFFMLTADELRTQWSGAPVSPAFVDELQANAIVQKDVKEQAGWLWDIMRDLDDHQRAKYYRFMTGSSRRPAGKAPTIEIGPKEGDEDWNLPFAHTCANKLDMPSYSSMEMLRERMAQAVERGHETFDDE</sequence>
<dbReference type="InterPro" id="IPR035983">
    <property type="entry name" value="Hect_E3_ubiquitin_ligase"/>
</dbReference>
<evidence type="ECO:0000256" key="5">
    <source>
        <dbReference type="ARBA" id="ARBA00022786"/>
    </source>
</evidence>
<dbReference type="SUPFAM" id="SSF56204">
    <property type="entry name" value="Hect, E3 ligase catalytic domain"/>
    <property type="match status" value="1"/>
</dbReference>
<keyword evidence="4" id="KW-0808">Transferase</keyword>
<evidence type="ECO:0000256" key="6">
    <source>
        <dbReference type="PROSITE-ProRule" id="PRU00104"/>
    </source>
</evidence>
<dbReference type="GO" id="GO:0061630">
    <property type="term" value="F:ubiquitin protein ligase activity"/>
    <property type="evidence" value="ECO:0007669"/>
    <property type="project" value="UniProtKB-EC"/>
</dbReference>
<proteinExistence type="predicted"/>
<evidence type="ECO:0000256" key="1">
    <source>
        <dbReference type="ARBA" id="ARBA00000885"/>
    </source>
</evidence>
<evidence type="ECO:0000313" key="8">
    <source>
        <dbReference type="EMBL" id="CAE0133128.1"/>
    </source>
</evidence>
<dbReference type="PANTHER" id="PTHR11254:SF440">
    <property type="entry name" value="E3 UBIQUITIN-PROTEIN LIGASE NEDD-4"/>
    <property type="match status" value="1"/>
</dbReference>
<dbReference type="PROSITE" id="PS50237">
    <property type="entry name" value="HECT"/>
    <property type="match status" value="1"/>
</dbReference>
<dbReference type="Gene3D" id="3.90.1750.10">
    <property type="entry name" value="Hect, E3 ligase catalytic domains"/>
    <property type="match status" value="1"/>
</dbReference>
<dbReference type="PANTHER" id="PTHR11254">
    <property type="entry name" value="HECT DOMAIN UBIQUITIN-PROTEIN LIGASE"/>
    <property type="match status" value="1"/>
</dbReference>